<protein>
    <recommendedName>
        <fullName evidence="1">proline--tRNA ligase</fullName>
        <ecNumber evidence="1">6.1.1.15</ecNumber>
    </recommendedName>
    <alternativeName>
        <fullName evidence="7">Prolyl-tRNA synthetase</fullName>
    </alternativeName>
</protein>
<dbReference type="PANTHER" id="PTHR42753:SF2">
    <property type="entry name" value="PROLINE--TRNA LIGASE"/>
    <property type="match status" value="1"/>
</dbReference>
<dbReference type="GO" id="GO:0004827">
    <property type="term" value="F:proline-tRNA ligase activity"/>
    <property type="evidence" value="ECO:0007669"/>
    <property type="project" value="UniProtKB-EC"/>
</dbReference>
<organism evidence="10">
    <name type="scientific">marine sediment metagenome</name>
    <dbReference type="NCBI Taxonomy" id="412755"/>
    <lineage>
        <taxon>unclassified sequences</taxon>
        <taxon>metagenomes</taxon>
        <taxon>ecological metagenomes</taxon>
    </lineage>
</organism>
<name>X1C5H1_9ZZZZ</name>
<dbReference type="NCBIfam" id="TIGR00409">
    <property type="entry name" value="proS_fam_II"/>
    <property type="match status" value="1"/>
</dbReference>
<evidence type="ECO:0000313" key="10">
    <source>
        <dbReference type="EMBL" id="GAG91648.1"/>
    </source>
</evidence>
<keyword evidence="6" id="KW-0030">Aminoacyl-tRNA synthetase</keyword>
<dbReference type="Pfam" id="PF00587">
    <property type="entry name" value="tRNA-synt_2b"/>
    <property type="match status" value="1"/>
</dbReference>
<dbReference type="InterPro" id="IPR006195">
    <property type="entry name" value="aa-tRNA-synth_II"/>
</dbReference>
<evidence type="ECO:0000256" key="1">
    <source>
        <dbReference type="ARBA" id="ARBA00012831"/>
    </source>
</evidence>
<dbReference type="Gene3D" id="3.90.960.10">
    <property type="entry name" value="YbaK/aminoacyl-tRNA synthetase-associated domain"/>
    <property type="match status" value="1"/>
</dbReference>
<evidence type="ECO:0000256" key="4">
    <source>
        <dbReference type="ARBA" id="ARBA00022840"/>
    </source>
</evidence>
<sequence length="275" mass="31116">AWKVLKKIENIIREEMDAAGGQELMLPVLQPLELWQETGRDLAFGKGLFTLSDRRDRKLALGPTHEEVITELVSYNVKSYRDLPLLLYQIQTKFRDEPRPRAGLMRVREFTMKDLYSFDCDEEGLSQSYNKMLQAYQNIYTRCGLPTLLVEADSGAIGGKDSHEFMVITKTGEDEIIYCHNCGYSANADKAQSIKDRLADEKPLPLEEVDTPGITTIEGLSSFLKVPQSRTLKAVFYAADGEFVIAVIRGDIEINEVKLKNTLHCFNLRLASEAE</sequence>
<dbReference type="InterPro" id="IPR002314">
    <property type="entry name" value="aa-tRNA-synt_IIb"/>
</dbReference>
<evidence type="ECO:0000259" key="9">
    <source>
        <dbReference type="PROSITE" id="PS50862"/>
    </source>
</evidence>
<dbReference type="InterPro" id="IPR007214">
    <property type="entry name" value="YbaK/aa-tRNA-synth-assoc-dom"/>
</dbReference>
<dbReference type="InterPro" id="IPR050062">
    <property type="entry name" value="Pro-tRNA_synthetase"/>
</dbReference>
<dbReference type="PRINTS" id="PR01046">
    <property type="entry name" value="TRNASYNTHPRO"/>
</dbReference>
<evidence type="ECO:0000256" key="5">
    <source>
        <dbReference type="ARBA" id="ARBA00022917"/>
    </source>
</evidence>
<proteinExistence type="predicted"/>
<dbReference type="GO" id="GO:0006433">
    <property type="term" value="P:prolyl-tRNA aminoacylation"/>
    <property type="evidence" value="ECO:0007669"/>
    <property type="project" value="InterPro"/>
</dbReference>
<evidence type="ECO:0000256" key="7">
    <source>
        <dbReference type="ARBA" id="ARBA00029731"/>
    </source>
</evidence>
<dbReference type="AlphaFoldDB" id="X1C5H1"/>
<evidence type="ECO:0000256" key="6">
    <source>
        <dbReference type="ARBA" id="ARBA00023146"/>
    </source>
</evidence>
<dbReference type="SUPFAM" id="SSF55681">
    <property type="entry name" value="Class II aaRS and biotin synthetases"/>
    <property type="match status" value="1"/>
</dbReference>
<accession>X1C5H1</accession>
<keyword evidence="4" id="KW-0067">ATP-binding</keyword>
<dbReference type="PROSITE" id="PS50862">
    <property type="entry name" value="AA_TRNA_LIGASE_II"/>
    <property type="match status" value="1"/>
</dbReference>
<keyword evidence="2" id="KW-0436">Ligase</keyword>
<dbReference type="InterPro" id="IPR004500">
    <property type="entry name" value="Pro-tRNA-synth_IIa_bac-type"/>
</dbReference>
<dbReference type="EMBL" id="BART01027302">
    <property type="protein sequence ID" value="GAG91648.1"/>
    <property type="molecule type" value="Genomic_DNA"/>
</dbReference>
<evidence type="ECO:0000256" key="8">
    <source>
        <dbReference type="ARBA" id="ARBA00047671"/>
    </source>
</evidence>
<dbReference type="GO" id="GO:0005524">
    <property type="term" value="F:ATP binding"/>
    <property type="evidence" value="ECO:0007669"/>
    <property type="project" value="UniProtKB-KW"/>
</dbReference>
<dbReference type="SUPFAM" id="SSF55826">
    <property type="entry name" value="YbaK/ProRS associated domain"/>
    <property type="match status" value="1"/>
</dbReference>
<dbReference type="Pfam" id="PF04073">
    <property type="entry name" value="tRNA_edit"/>
    <property type="match status" value="1"/>
</dbReference>
<keyword evidence="5" id="KW-0648">Protein biosynthesis</keyword>
<dbReference type="InterPro" id="IPR002316">
    <property type="entry name" value="Pro-tRNA-ligase_IIa"/>
</dbReference>
<comment type="caution">
    <text evidence="10">The sequence shown here is derived from an EMBL/GenBank/DDBJ whole genome shotgun (WGS) entry which is preliminary data.</text>
</comment>
<dbReference type="InterPro" id="IPR036754">
    <property type="entry name" value="YbaK/aa-tRNA-synt-asso_dom_sf"/>
</dbReference>
<dbReference type="GO" id="GO:0002161">
    <property type="term" value="F:aminoacyl-tRNA deacylase activity"/>
    <property type="evidence" value="ECO:0007669"/>
    <property type="project" value="InterPro"/>
</dbReference>
<dbReference type="Gene3D" id="3.30.930.10">
    <property type="entry name" value="Bira Bifunctional Protein, Domain 2"/>
    <property type="match status" value="1"/>
</dbReference>
<reference evidence="10" key="1">
    <citation type="journal article" date="2014" name="Front. Microbiol.">
        <title>High frequency of phylogenetically diverse reductive dehalogenase-homologous genes in deep subseafloor sedimentary metagenomes.</title>
        <authorList>
            <person name="Kawai M."/>
            <person name="Futagami T."/>
            <person name="Toyoda A."/>
            <person name="Takaki Y."/>
            <person name="Nishi S."/>
            <person name="Hori S."/>
            <person name="Arai W."/>
            <person name="Tsubouchi T."/>
            <person name="Morono Y."/>
            <person name="Uchiyama I."/>
            <person name="Ito T."/>
            <person name="Fujiyama A."/>
            <person name="Inagaki F."/>
            <person name="Takami H."/>
        </authorList>
    </citation>
    <scope>NUCLEOTIDE SEQUENCE</scope>
    <source>
        <strain evidence="10">Expedition CK06-06</strain>
    </source>
</reference>
<gene>
    <name evidence="10" type="ORF">S01H4_48429</name>
</gene>
<evidence type="ECO:0000256" key="2">
    <source>
        <dbReference type="ARBA" id="ARBA00022598"/>
    </source>
</evidence>
<dbReference type="GO" id="GO:0005829">
    <property type="term" value="C:cytosol"/>
    <property type="evidence" value="ECO:0007669"/>
    <property type="project" value="TreeGrafter"/>
</dbReference>
<keyword evidence="3" id="KW-0547">Nucleotide-binding</keyword>
<dbReference type="EC" id="6.1.1.15" evidence="1"/>
<feature type="non-terminal residue" evidence="10">
    <location>
        <position position="1"/>
    </location>
</feature>
<dbReference type="PANTHER" id="PTHR42753">
    <property type="entry name" value="MITOCHONDRIAL RIBOSOME PROTEIN L39/PROLYL-TRNA LIGASE FAMILY MEMBER"/>
    <property type="match status" value="1"/>
</dbReference>
<comment type="catalytic activity">
    <reaction evidence="8">
        <text>tRNA(Pro) + L-proline + ATP = L-prolyl-tRNA(Pro) + AMP + diphosphate</text>
        <dbReference type="Rhea" id="RHEA:14305"/>
        <dbReference type="Rhea" id="RHEA-COMP:9700"/>
        <dbReference type="Rhea" id="RHEA-COMP:9702"/>
        <dbReference type="ChEBI" id="CHEBI:30616"/>
        <dbReference type="ChEBI" id="CHEBI:33019"/>
        <dbReference type="ChEBI" id="CHEBI:60039"/>
        <dbReference type="ChEBI" id="CHEBI:78442"/>
        <dbReference type="ChEBI" id="CHEBI:78532"/>
        <dbReference type="ChEBI" id="CHEBI:456215"/>
        <dbReference type="EC" id="6.1.1.15"/>
    </reaction>
</comment>
<dbReference type="InterPro" id="IPR045864">
    <property type="entry name" value="aa-tRNA-synth_II/BPL/LPL"/>
</dbReference>
<evidence type="ECO:0000256" key="3">
    <source>
        <dbReference type="ARBA" id="ARBA00022741"/>
    </source>
</evidence>
<feature type="domain" description="Aminoacyl-transfer RNA synthetases class-II family profile" evidence="9">
    <location>
        <begin position="1"/>
        <end position="254"/>
    </location>
</feature>